<name>A0AAU8AT31_9RHOB</name>
<geneLocation type="plasmid" evidence="6">
    <name>unnamed4</name>
</geneLocation>
<dbReference type="InterPro" id="IPR058781">
    <property type="entry name" value="HH_AprE-like"/>
</dbReference>
<protein>
    <submittedName>
        <fullName evidence="6">Polysaccharide biosynthesis/export family protein</fullName>
    </submittedName>
</protein>
<sequence>MRLFPLSLQCRHASVLILIGMLWVLAVKQGQATAIDDYVIAAGDELQLDFLDDIAEPAVLKVGSAGEVLLPYVGTLDLAGLTLGSARDLLTATYVEKEIFLHPQLDLSVVNHRKVAVLGDVQKPGFYDYAAELTVEQAIGLAGGVIRQMDSEAQRALQRIALEGELAATENSLALEAVAAARITAQLAGRDEIAVPASLGNGSVEPALVDQMVAQQQDIISEERAFHATDRNLVERGVEEAKLQIDLTEKQIEAQEAQIVSYEQEVKRASELVNRGLMAEPVRAQILRQMTDERSVLLQLQAGQASRRRDLTALNRELLQLDYRRMQGWRTEMSDSLLRAAKLRETRRSLGERLALVKDWSLRTREGEETSRIVTQVRRREAGSGMETRELGETDQLLPGDALIVRIELRDPALAGEVSQ</sequence>
<feature type="coiled-coil region" evidence="2">
    <location>
        <begin position="238"/>
        <end position="272"/>
    </location>
</feature>
<evidence type="ECO:0000256" key="2">
    <source>
        <dbReference type="SAM" id="Coils"/>
    </source>
</evidence>
<dbReference type="RefSeq" id="WP_353476548.1">
    <property type="nucleotide sequence ID" value="NZ_CP123389.1"/>
</dbReference>
<dbReference type="PANTHER" id="PTHR33619">
    <property type="entry name" value="POLYSACCHARIDE EXPORT PROTEIN GFCE-RELATED"/>
    <property type="match status" value="1"/>
</dbReference>
<evidence type="ECO:0000259" key="4">
    <source>
        <dbReference type="Pfam" id="PF10531"/>
    </source>
</evidence>
<dbReference type="InterPro" id="IPR019554">
    <property type="entry name" value="Soluble_ligand-bd"/>
</dbReference>
<organism evidence="6">
    <name type="scientific">Alloyangia sp. H15</name>
    <dbReference type="NCBI Taxonomy" id="3029062"/>
    <lineage>
        <taxon>Bacteria</taxon>
        <taxon>Pseudomonadati</taxon>
        <taxon>Pseudomonadota</taxon>
        <taxon>Alphaproteobacteria</taxon>
        <taxon>Rhodobacterales</taxon>
        <taxon>Roseobacteraceae</taxon>
        <taxon>Alloyangia</taxon>
    </lineage>
</organism>
<evidence type="ECO:0000256" key="1">
    <source>
        <dbReference type="ARBA" id="ARBA00022729"/>
    </source>
</evidence>
<gene>
    <name evidence="6" type="ORF">PVT71_27530</name>
</gene>
<evidence type="ECO:0000259" key="5">
    <source>
        <dbReference type="Pfam" id="PF25994"/>
    </source>
</evidence>
<dbReference type="EMBL" id="CP123389">
    <property type="protein sequence ID" value="XCC97658.1"/>
    <property type="molecule type" value="Genomic_DNA"/>
</dbReference>
<feature type="domain" description="AprE-like long alpha-helical hairpin" evidence="5">
    <location>
        <begin position="165"/>
        <end position="351"/>
    </location>
</feature>
<keyword evidence="6" id="KW-0614">Plasmid</keyword>
<feature type="domain" description="Polysaccharide export protein N-terminal" evidence="3">
    <location>
        <begin position="36"/>
        <end position="109"/>
    </location>
</feature>
<reference evidence="6" key="1">
    <citation type="submission" date="2023-02" db="EMBL/GenBank/DDBJ databases">
        <title>Description and genomic characterization of Salipiger bruguierae sp. nov., isolated from the sediment of mangrove plant Bruguiera sexangula.</title>
        <authorList>
            <person name="Long M."/>
        </authorList>
    </citation>
    <scope>NUCLEOTIDE SEQUENCE</scope>
    <source>
        <strain evidence="6">H15</strain>
        <plasmid evidence="6">unnamed4</plasmid>
    </source>
</reference>
<dbReference type="Pfam" id="PF10531">
    <property type="entry name" value="SLBB"/>
    <property type="match status" value="1"/>
</dbReference>
<accession>A0AAU8AT31</accession>
<dbReference type="GO" id="GO:0015159">
    <property type="term" value="F:polysaccharide transmembrane transporter activity"/>
    <property type="evidence" value="ECO:0007669"/>
    <property type="project" value="InterPro"/>
</dbReference>
<dbReference type="Pfam" id="PF02563">
    <property type="entry name" value="Poly_export"/>
    <property type="match status" value="1"/>
</dbReference>
<dbReference type="PANTHER" id="PTHR33619:SF3">
    <property type="entry name" value="POLYSACCHARIDE EXPORT PROTEIN GFCE-RELATED"/>
    <property type="match status" value="1"/>
</dbReference>
<evidence type="ECO:0000259" key="3">
    <source>
        <dbReference type="Pfam" id="PF02563"/>
    </source>
</evidence>
<dbReference type="InterPro" id="IPR049712">
    <property type="entry name" value="Poly_export"/>
</dbReference>
<evidence type="ECO:0000313" key="6">
    <source>
        <dbReference type="EMBL" id="XCC97658.1"/>
    </source>
</evidence>
<keyword evidence="2" id="KW-0175">Coiled coil</keyword>
<feature type="domain" description="Soluble ligand binding" evidence="4">
    <location>
        <begin position="114"/>
        <end position="150"/>
    </location>
</feature>
<dbReference type="InterPro" id="IPR003715">
    <property type="entry name" value="Poly_export_N"/>
</dbReference>
<dbReference type="Gene3D" id="3.30.1950.10">
    <property type="entry name" value="wza like domain"/>
    <property type="match status" value="1"/>
</dbReference>
<keyword evidence="1" id="KW-0732">Signal</keyword>
<dbReference type="AlphaFoldDB" id="A0AAU8AT31"/>
<proteinExistence type="predicted"/>
<dbReference type="Gene3D" id="3.10.560.10">
    <property type="entry name" value="Outer membrane lipoprotein wza domain like"/>
    <property type="match status" value="1"/>
</dbReference>
<dbReference type="Pfam" id="PF25994">
    <property type="entry name" value="HH_AprE"/>
    <property type="match status" value="1"/>
</dbReference>